<feature type="binding site" evidence="7">
    <location>
        <position position="73"/>
    </location>
    <ligand>
        <name>Zn(2+)</name>
        <dbReference type="ChEBI" id="CHEBI:29105"/>
    </ligand>
</feature>
<dbReference type="HAMAP" id="MF_00372">
    <property type="entry name" value="HutI"/>
    <property type="match status" value="1"/>
</dbReference>
<keyword evidence="7" id="KW-0963">Cytoplasm</keyword>
<evidence type="ECO:0000256" key="5">
    <source>
        <dbReference type="ARBA" id="ARBA00022833"/>
    </source>
</evidence>
<feature type="binding site" evidence="7">
    <location>
        <position position="176"/>
    </location>
    <ligand>
        <name>4-imidazolone-5-propanoate</name>
        <dbReference type="ChEBI" id="CHEBI:77893"/>
    </ligand>
</feature>
<keyword evidence="4 7" id="KW-0369">Histidine metabolism</keyword>
<dbReference type="GO" id="GO:0008270">
    <property type="term" value="F:zinc ion binding"/>
    <property type="evidence" value="ECO:0007669"/>
    <property type="project" value="UniProtKB-UniRule"/>
</dbReference>
<dbReference type="EC" id="3.5.2.7" evidence="1 7"/>
<comment type="caution">
    <text evidence="9">The sequence shown here is derived from an EMBL/GenBank/DDBJ whole genome shotgun (WGS) entry which is preliminary data.</text>
</comment>
<dbReference type="InterPro" id="IPR011059">
    <property type="entry name" value="Metal-dep_hydrolase_composite"/>
</dbReference>
<evidence type="ECO:0000256" key="3">
    <source>
        <dbReference type="ARBA" id="ARBA00022801"/>
    </source>
</evidence>
<evidence type="ECO:0000313" key="10">
    <source>
        <dbReference type="Proteomes" id="UP000253083"/>
    </source>
</evidence>
<keyword evidence="10" id="KW-1185">Reference proteome</keyword>
<dbReference type="Gene3D" id="3.20.20.140">
    <property type="entry name" value="Metal-dependent hydrolases"/>
    <property type="match status" value="1"/>
</dbReference>
<feature type="binding site" evidence="7">
    <location>
        <position position="319"/>
    </location>
    <ligand>
        <name>N-formimidoyl-L-glutamate</name>
        <dbReference type="ChEBI" id="CHEBI:58928"/>
    </ligand>
</feature>
<feature type="binding site" evidence="7">
    <location>
        <position position="317"/>
    </location>
    <ligand>
        <name>Zn(2+)</name>
        <dbReference type="ChEBI" id="CHEBI:29105"/>
    </ligand>
</feature>
<dbReference type="SUPFAM" id="SSF51556">
    <property type="entry name" value="Metallo-dependent hydrolases"/>
    <property type="match status" value="1"/>
</dbReference>
<dbReference type="GO" id="GO:0005737">
    <property type="term" value="C:cytoplasm"/>
    <property type="evidence" value="ECO:0007669"/>
    <property type="project" value="UniProtKB-SubCell"/>
</dbReference>
<feature type="binding site" evidence="7">
    <location>
        <position position="317"/>
    </location>
    <ligand>
        <name>Fe(3+)</name>
        <dbReference type="ChEBI" id="CHEBI:29034"/>
    </ligand>
</feature>
<comment type="subcellular location">
    <subcellularLocation>
        <location evidence="7">Cytoplasm</location>
    </subcellularLocation>
</comment>
<comment type="catalytic activity">
    <reaction evidence="7">
        <text>4-imidazolone-5-propanoate + H2O = N-formimidoyl-L-glutamate</text>
        <dbReference type="Rhea" id="RHEA:23660"/>
        <dbReference type="ChEBI" id="CHEBI:15377"/>
        <dbReference type="ChEBI" id="CHEBI:58928"/>
        <dbReference type="ChEBI" id="CHEBI:77893"/>
        <dbReference type="EC" id="3.5.2.7"/>
    </reaction>
</comment>
<dbReference type="AlphaFoldDB" id="A0A395JNZ1"/>
<evidence type="ECO:0000256" key="6">
    <source>
        <dbReference type="ARBA" id="ARBA00023004"/>
    </source>
</evidence>
<name>A0A395JNZ1_9GAMM</name>
<dbReference type="GO" id="GO:0050480">
    <property type="term" value="F:imidazolonepropionase activity"/>
    <property type="evidence" value="ECO:0007669"/>
    <property type="project" value="UniProtKB-UniRule"/>
</dbReference>
<dbReference type="InParanoid" id="A0A395JNZ1"/>
<feature type="binding site" evidence="7">
    <location>
        <position position="143"/>
    </location>
    <ligand>
        <name>4-imidazolone-5-propanoate</name>
        <dbReference type="ChEBI" id="CHEBI:77893"/>
    </ligand>
</feature>
<accession>A0A395JNZ1</accession>
<evidence type="ECO:0000313" key="9">
    <source>
        <dbReference type="EMBL" id="RBP53033.1"/>
    </source>
</evidence>
<dbReference type="NCBIfam" id="TIGR01224">
    <property type="entry name" value="hutI"/>
    <property type="match status" value="1"/>
</dbReference>
<comment type="function">
    <text evidence="7">Catalyzes the hydrolytic cleavage of the carbon-nitrogen bond in imidazolone-5-propanoate to yield N-formimidoyl-L-glutamate. It is the third step in the universal histidine degradation pathway.</text>
</comment>
<feature type="binding site" evidence="7">
    <location>
        <position position="143"/>
    </location>
    <ligand>
        <name>N-formimidoyl-L-glutamate</name>
        <dbReference type="ChEBI" id="CHEBI:58928"/>
    </ligand>
</feature>
<feature type="binding site" evidence="7">
    <location>
        <position position="73"/>
    </location>
    <ligand>
        <name>Fe(3+)</name>
        <dbReference type="ChEBI" id="CHEBI:29034"/>
    </ligand>
</feature>
<organism evidence="9 10">
    <name type="scientific">Arenicella xantha</name>
    <dbReference type="NCBI Taxonomy" id="644221"/>
    <lineage>
        <taxon>Bacteria</taxon>
        <taxon>Pseudomonadati</taxon>
        <taxon>Pseudomonadota</taxon>
        <taxon>Gammaproteobacteria</taxon>
        <taxon>Arenicellales</taxon>
        <taxon>Arenicellaceae</taxon>
        <taxon>Arenicella</taxon>
    </lineage>
</organism>
<feature type="binding site" evidence="7">
    <location>
        <position position="71"/>
    </location>
    <ligand>
        <name>Fe(3+)</name>
        <dbReference type="ChEBI" id="CHEBI:29034"/>
    </ligand>
</feature>
<comment type="similarity">
    <text evidence="7">Belongs to the metallo-dependent hydrolases superfamily. HutI family.</text>
</comment>
<dbReference type="FunFam" id="3.20.20.140:FF:000007">
    <property type="entry name" value="Imidazolonepropionase"/>
    <property type="match status" value="1"/>
</dbReference>
<dbReference type="PANTHER" id="PTHR42752:SF1">
    <property type="entry name" value="IMIDAZOLONEPROPIONASE-RELATED"/>
    <property type="match status" value="1"/>
</dbReference>
<evidence type="ECO:0000256" key="2">
    <source>
        <dbReference type="ARBA" id="ARBA00022723"/>
    </source>
</evidence>
<feature type="binding site" evidence="7">
    <location>
        <position position="321"/>
    </location>
    <ligand>
        <name>N-formimidoyl-L-glutamate</name>
        <dbReference type="ChEBI" id="CHEBI:58928"/>
    </ligand>
</feature>
<gene>
    <name evidence="7" type="primary">hutI</name>
    <name evidence="9" type="ORF">DFR28_101418</name>
</gene>
<feature type="binding site" evidence="7">
    <location>
        <position position="244"/>
    </location>
    <ligand>
        <name>Fe(3+)</name>
        <dbReference type="ChEBI" id="CHEBI:29034"/>
    </ligand>
</feature>
<dbReference type="OrthoDB" id="9776455at2"/>
<dbReference type="InterPro" id="IPR006680">
    <property type="entry name" value="Amidohydro-rel"/>
</dbReference>
<dbReference type="UniPathway" id="UPA00379">
    <property type="reaction ID" value="UER00551"/>
</dbReference>
<dbReference type="InterPro" id="IPR005920">
    <property type="entry name" value="HutI"/>
</dbReference>
<dbReference type="PANTHER" id="PTHR42752">
    <property type="entry name" value="IMIDAZOLONEPROPIONASE"/>
    <property type="match status" value="1"/>
</dbReference>
<comment type="cofactor">
    <cofactor evidence="7">
        <name>Zn(2+)</name>
        <dbReference type="ChEBI" id="CHEBI:29105"/>
    </cofactor>
    <cofactor evidence="7">
        <name>Fe(3+)</name>
        <dbReference type="ChEBI" id="CHEBI:29034"/>
    </cofactor>
    <text evidence="7">Binds 1 zinc or iron ion per subunit.</text>
</comment>
<dbReference type="SUPFAM" id="SSF51338">
    <property type="entry name" value="Composite domain of metallo-dependent hydrolases"/>
    <property type="match status" value="1"/>
</dbReference>
<keyword evidence="3 7" id="KW-0378">Hydrolase</keyword>
<feature type="binding site" evidence="7">
    <location>
        <position position="247"/>
    </location>
    <ligand>
        <name>4-imidazolone-5-propanoate</name>
        <dbReference type="ChEBI" id="CHEBI:77893"/>
    </ligand>
</feature>
<evidence type="ECO:0000256" key="7">
    <source>
        <dbReference type="HAMAP-Rule" id="MF_00372"/>
    </source>
</evidence>
<sequence length="407" mass="44079">MSNHYDWLIHNAKLATFDHQNTAYGETRDTSVGVRDGRIELLPKQGFTAATADHRIDADGKWLTPGLIDCHTHLVFGGNRANEFEWRLQGDSYESIAARGGGIVSTVAATRGVSEAQLFDQSAPRLERLLQEGVTTVEIKSGYGLSTEHEIKMLKVARALGDAYPVTVKTTFLGAHAVPVEFAKQANGKQHYIDYVCNTMLPEIAALGLADAVDVFCEGIGFSSDQCEQVFLAAHAHKLPIKGHVEQLSNLGGAVMAAQHKALSVDHVEYLALADVPKLIDTVAVLLPAAYYFLHEQQKPPVEAFRQHGVAMAVATDLNPGTAPLASLLTAMNQSCVLFGLTPEEALMGTTKQAAKALGLATKGRLHDGMDADLALWDIQHLAELSYSINFHRPTAIWQDGNLVSHN</sequence>
<dbReference type="GO" id="GO:0005506">
    <property type="term" value="F:iron ion binding"/>
    <property type="evidence" value="ECO:0007669"/>
    <property type="project" value="UniProtKB-UniRule"/>
</dbReference>
<dbReference type="Gene3D" id="2.30.40.10">
    <property type="entry name" value="Urease, subunit C, domain 1"/>
    <property type="match status" value="1"/>
</dbReference>
<feature type="binding site" evidence="7">
    <location>
        <position position="71"/>
    </location>
    <ligand>
        <name>Zn(2+)</name>
        <dbReference type="ChEBI" id="CHEBI:29105"/>
    </ligand>
</feature>
<evidence type="ECO:0000259" key="8">
    <source>
        <dbReference type="Pfam" id="PF01979"/>
    </source>
</evidence>
<dbReference type="InterPro" id="IPR032466">
    <property type="entry name" value="Metal_Hydrolase"/>
</dbReference>
<evidence type="ECO:0000256" key="1">
    <source>
        <dbReference type="ARBA" id="ARBA00012864"/>
    </source>
</evidence>
<evidence type="ECO:0000256" key="4">
    <source>
        <dbReference type="ARBA" id="ARBA00022808"/>
    </source>
</evidence>
<dbReference type="EMBL" id="QNRT01000001">
    <property type="protein sequence ID" value="RBP53033.1"/>
    <property type="molecule type" value="Genomic_DNA"/>
</dbReference>
<feature type="domain" description="Amidohydrolase-related" evidence="8">
    <location>
        <begin position="63"/>
        <end position="390"/>
    </location>
</feature>
<protein>
    <recommendedName>
        <fullName evidence="1 7">Imidazolonepropionase</fullName>
        <ecNumber evidence="1 7">3.5.2.7</ecNumber>
    </recommendedName>
    <alternativeName>
        <fullName evidence="7">Imidazolone-5-propionate hydrolase</fullName>
    </alternativeName>
</protein>
<proteinExistence type="inferred from homology"/>
<keyword evidence="6 7" id="KW-0408">Iron</keyword>
<feature type="binding site" evidence="7">
    <location>
        <position position="322"/>
    </location>
    <ligand>
        <name>4-imidazolone-5-propanoate</name>
        <dbReference type="ChEBI" id="CHEBI:77893"/>
    </ligand>
</feature>
<keyword evidence="2 7" id="KW-0479">Metal-binding</keyword>
<dbReference type="GO" id="GO:0019556">
    <property type="term" value="P:L-histidine catabolic process to glutamate and formamide"/>
    <property type="evidence" value="ECO:0007669"/>
    <property type="project" value="UniProtKB-UniRule"/>
</dbReference>
<feature type="binding site" evidence="7">
    <location>
        <position position="80"/>
    </location>
    <ligand>
        <name>4-imidazolone-5-propanoate</name>
        <dbReference type="ChEBI" id="CHEBI:77893"/>
    </ligand>
</feature>
<reference evidence="9 10" key="1">
    <citation type="submission" date="2018-06" db="EMBL/GenBank/DDBJ databases">
        <title>Genomic Encyclopedia of Type Strains, Phase IV (KMG-IV): sequencing the most valuable type-strain genomes for metagenomic binning, comparative biology and taxonomic classification.</title>
        <authorList>
            <person name="Goeker M."/>
        </authorList>
    </citation>
    <scope>NUCLEOTIDE SEQUENCE [LARGE SCALE GENOMIC DNA]</scope>
    <source>
        <strain evidence="9 10">DSM 24032</strain>
    </source>
</reference>
<dbReference type="RefSeq" id="WP_113952639.1">
    <property type="nucleotide sequence ID" value="NZ_QNRT01000001.1"/>
</dbReference>
<keyword evidence="5 7" id="KW-0862">Zinc</keyword>
<comment type="pathway">
    <text evidence="7">Amino-acid degradation; L-histidine degradation into L-glutamate; N-formimidoyl-L-glutamate from L-histidine: step 3/3.</text>
</comment>
<feature type="binding site" evidence="7">
    <location>
        <position position="244"/>
    </location>
    <ligand>
        <name>Zn(2+)</name>
        <dbReference type="ChEBI" id="CHEBI:29105"/>
    </ligand>
</feature>
<dbReference type="Proteomes" id="UP000253083">
    <property type="component" value="Unassembled WGS sequence"/>
</dbReference>
<dbReference type="GO" id="GO:0019557">
    <property type="term" value="P:L-histidine catabolic process to glutamate and formate"/>
    <property type="evidence" value="ECO:0007669"/>
    <property type="project" value="UniProtKB-UniPathway"/>
</dbReference>
<dbReference type="Pfam" id="PF01979">
    <property type="entry name" value="Amidohydro_1"/>
    <property type="match status" value="1"/>
</dbReference>